<dbReference type="EMBL" id="CP000302">
    <property type="protein sequence ID" value="ABE56507.1"/>
    <property type="molecule type" value="Genomic_DNA"/>
</dbReference>
<feature type="signal peptide" evidence="1">
    <location>
        <begin position="1"/>
        <end position="33"/>
    </location>
</feature>
<dbReference type="RefSeq" id="WP_011497652.1">
    <property type="nucleotide sequence ID" value="NC_007954.1"/>
</dbReference>
<accession>Q12J69</accession>
<evidence type="ECO:0000256" key="1">
    <source>
        <dbReference type="SAM" id="SignalP"/>
    </source>
</evidence>
<gene>
    <name evidence="2" type="ordered locus">Sden_3231</name>
</gene>
<dbReference type="HOGENOM" id="CLU_2234732_0_0_6"/>
<keyword evidence="1" id="KW-0732">Signal</keyword>
<organism evidence="2 3">
    <name type="scientific">Shewanella denitrificans (strain OS217 / ATCC BAA-1090 / DSM 15013)</name>
    <dbReference type="NCBI Taxonomy" id="318161"/>
    <lineage>
        <taxon>Bacteria</taxon>
        <taxon>Pseudomonadati</taxon>
        <taxon>Pseudomonadota</taxon>
        <taxon>Gammaproteobacteria</taxon>
        <taxon>Alteromonadales</taxon>
        <taxon>Shewanellaceae</taxon>
        <taxon>Shewanella</taxon>
    </lineage>
</organism>
<dbReference type="KEGG" id="sdn:Sden_3231"/>
<reference evidence="2 3" key="1">
    <citation type="submission" date="2006-03" db="EMBL/GenBank/DDBJ databases">
        <title>Complete sequence of Shewanella denitrificans OS217.</title>
        <authorList>
            <consortium name="US DOE Joint Genome Institute"/>
            <person name="Copeland A."/>
            <person name="Lucas S."/>
            <person name="Lapidus A."/>
            <person name="Barry K."/>
            <person name="Detter J.C."/>
            <person name="Glavina del Rio T."/>
            <person name="Hammon N."/>
            <person name="Israni S."/>
            <person name="Dalin E."/>
            <person name="Tice H."/>
            <person name="Pitluck S."/>
            <person name="Brettin T."/>
            <person name="Bruce D."/>
            <person name="Han C."/>
            <person name="Tapia R."/>
            <person name="Gilna P."/>
            <person name="Kiss H."/>
            <person name="Schmutz J."/>
            <person name="Larimer F."/>
            <person name="Land M."/>
            <person name="Hauser L."/>
            <person name="Kyrpides N."/>
            <person name="Lykidis A."/>
            <person name="Richardson P."/>
        </authorList>
    </citation>
    <scope>NUCLEOTIDE SEQUENCE [LARGE SCALE GENOMIC DNA]</scope>
    <source>
        <strain evidence="3">OS217 / ATCC BAA-1090 / DSM 15013</strain>
    </source>
</reference>
<dbReference type="OrthoDB" id="6267432at2"/>
<proteinExistence type="predicted"/>
<dbReference type="Proteomes" id="UP000001982">
    <property type="component" value="Chromosome"/>
</dbReference>
<name>Q12J69_SHEDO</name>
<feature type="chain" id="PRO_5004181452" evidence="1">
    <location>
        <begin position="34"/>
        <end position="105"/>
    </location>
</feature>
<protein>
    <submittedName>
        <fullName evidence="2">Uncharacterized protein</fullName>
    </submittedName>
</protein>
<dbReference type="AlphaFoldDB" id="Q12J69"/>
<dbReference type="STRING" id="318161.Sden_3231"/>
<evidence type="ECO:0000313" key="2">
    <source>
        <dbReference type="EMBL" id="ABE56507.1"/>
    </source>
</evidence>
<sequence length="105" mass="11274">MYNLTQLTTASSSLVKTGLVAATLTLASFSSQAVEIDASEILVAVEQNLTQASQEAISKAKQELMLSLQEQISQQLYSVAEIDEAAIALEINEQSLVVTQRSEAK</sequence>
<evidence type="ECO:0000313" key="3">
    <source>
        <dbReference type="Proteomes" id="UP000001982"/>
    </source>
</evidence>
<keyword evidence="3" id="KW-1185">Reference proteome</keyword>